<dbReference type="EMBL" id="CP000251">
    <property type="protein sequence ID" value="ABC83811.1"/>
    <property type="molecule type" value="Genomic_DNA"/>
</dbReference>
<reference evidence="2 3" key="1">
    <citation type="submission" date="2006-01" db="EMBL/GenBank/DDBJ databases">
        <title>Complete sequence of Anaeromyxobacter dehalogenans 2CP-C.</title>
        <authorList>
            <consortium name="US DOE Joint Genome Institute"/>
            <person name="Copeland A."/>
            <person name="Lucas S."/>
            <person name="Lapidus A."/>
            <person name="Barry K."/>
            <person name="Detter J.C."/>
            <person name="Glavina T."/>
            <person name="Hammon N."/>
            <person name="Israni S."/>
            <person name="Pitluck S."/>
            <person name="Brettin T."/>
            <person name="Bruce D."/>
            <person name="Han C."/>
            <person name="Tapia R."/>
            <person name="Gilna P."/>
            <person name="Kiss H."/>
            <person name="Schmutz J."/>
            <person name="Larimer F."/>
            <person name="Land M."/>
            <person name="Kyrpides N."/>
            <person name="Anderson I."/>
            <person name="Sanford R.A."/>
            <person name="Ritalahti K.M."/>
            <person name="Thomas H.S."/>
            <person name="Kirby J.R."/>
            <person name="Zhulin I.B."/>
            <person name="Loeffler F.E."/>
            <person name="Richardson P."/>
        </authorList>
    </citation>
    <scope>NUCLEOTIDE SEQUENCE [LARGE SCALE GENOMIC DNA]</scope>
    <source>
        <strain evidence="2 3">2CP-C</strain>
    </source>
</reference>
<evidence type="ECO:0000256" key="1">
    <source>
        <dbReference type="SAM" id="SignalP"/>
    </source>
</evidence>
<name>Q2IGV5_ANADE</name>
<feature type="chain" id="PRO_5004210060" description="Outer membrane protein beta-barrel domain-containing protein" evidence="1">
    <location>
        <begin position="35"/>
        <end position="177"/>
    </location>
</feature>
<organism evidence="2 3">
    <name type="scientific">Anaeromyxobacter dehalogenans (strain 2CP-C)</name>
    <dbReference type="NCBI Taxonomy" id="290397"/>
    <lineage>
        <taxon>Bacteria</taxon>
        <taxon>Pseudomonadati</taxon>
        <taxon>Myxococcota</taxon>
        <taxon>Myxococcia</taxon>
        <taxon>Myxococcales</taxon>
        <taxon>Cystobacterineae</taxon>
        <taxon>Anaeromyxobacteraceae</taxon>
        <taxon>Anaeromyxobacter</taxon>
    </lineage>
</organism>
<accession>Q2IGV5</accession>
<dbReference type="AlphaFoldDB" id="Q2IGV5"/>
<feature type="signal peptide" evidence="1">
    <location>
        <begin position="1"/>
        <end position="34"/>
    </location>
</feature>
<evidence type="ECO:0008006" key="4">
    <source>
        <dbReference type="Google" id="ProtNLM"/>
    </source>
</evidence>
<sequence>MRTSTVRSPRAAAARAPFAIALALACALPAAAAAAEPGPGPSGFSVLASLGGGGELGLDHGQAGVMEIEAVPGVELAGTGLRLEAGVTLGLEPDTHFGFRPGARYQLPRLPFQVRVAFDASNSRGDGMRWRWLLVGLSTEVRLTGAFGLFAEADTGAPLAGRYGLPLLVRGGASFRF</sequence>
<keyword evidence="1" id="KW-0732">Signal</keyword>
<dbReference type="STRING" id="290397.Adeh_4047"/>
<dbReference type="KEGG" id="ade:Adeh_4047"/>
<evidence type="ECO:0000313" key="3">
    <source>
        <dbReference type="Proteomes" id="UP000001935"/>
    </source>
</evidence>
<gene>
    <name evidence="2" type="ordered locus">Adeh_4047</name>
</gene>
<dbReference type="HOGENOM" id="CLU_1575243_0_0_7"/>
<protein>
    <recommendedName>
        <fullName evidence="4">Outer membrane protein beta-barrel domain-containing protein</fullName>
    </recommendedName>
</protein>
<dbReference type="PROSITE" id="PS51257">
    <property type="entry name" value="PROKAR_LIPOPROTEIN"/>
    <property type="match status" value="1"/>
</dbReference>
<dbReference type="OrthoDB" id="5525524at2"/>
<dbReference type="RefSeq" id="WP_011423093.1">
    <property type="nucleotide sequence ID" value="NC_007760.1"/>
</dbReference>
<evidence type="ECO:0000313" key="2">
    <source>
        <dbReference type="EMBL" id="ABC83811.1"/>
    </source>
</evidence>
<dbReference type="Proteomes" id="UP000001935">
    <property type="component" value="Chromosome"/>
</dbReference>
<proteinExistence type="predicted"/>